<evidence type="ECO:0000256" key="1">
    <source>
        <dbReference type="ARBA" id="ARBA00004651"/>
    </source>
</evidence>
<dbReference type="AlphaFoldDB" id="A0A918ASH8"/>
<feature type="transmembrane region" description="Helical" evidence="5">
    <location>
        <begin position="244"/>
        <end position="261"/>
    </location>
</feature>
<evidence type="ECO:0000256" key="5">
    <source>
        <dbReference type="SAM" id="Phobius"/>
    </source>
</evidence>
<feature type="transmembrane region" description="Helical" evidence="5">
    <location>
        <begin position="163"/>
        <end position="184"/>
    </location>
</feature>
<proteinExistence type="predicted"/>
<dbReference type="SUPFAM" id="SSF103473">
    <property type="entry name" value="MFS general substrate transporter"/>
    <property type="match status" value="1"/>
</dbReference>
<dbReference type="GO" id="GO:0022857">
    <property type="term" value="F:transmembrane transporter activity"/>
    <property type="evidence" value="ECO:0007669"/>
    <property type="project" value="InterPro"/>
</dbReference>
<dbReference type="PROSITE" id="PS50850">
    <property type="entry name" value="MFS"/>
    <property type="match status" value="1"/>
</dbReference>
<organism evidence="7 8">
    <name type="scientific">Saccharothrix coeruleofusca</name>
    <dbReference type="NCBI Taxonomy" id="33919"/>
    <lineage>
        <taxon>Bacteria</taxon>
        <taxon>Bacillati</taxon>
        <taxon>Actinomycetota</taxon>
        <taxon>Actinomycetes</taxon>
        <taxon>Pseudonocardiales</taxon>
        <taxon>Pseudonocardiaceae</taxon>
        <taxon>Saccharothrix</taxon>
    </lineage>
</organism>
<evidence type="ECO:0000256" key="4">
    <source>
        <dbReference type="ARBA" id="ARBA00023136"/>
    </source>
</evidence>
<feature type="transmembrane region" description="Helical" evidence="5">
    <location>
        <begin position="99"/>
        <end position="117"/>
    </location>
</feature>
<comment type="caution">
    <text evidence="7">The sequence shown here is derived from an EMBL/GenBank/DDBJ whole genome shotgun (WGS) entry which is preliminary data.</text>
</comment>
<dbReference type="InterPro" id="IPR051788">
    <property type="entry name" value="MFS_Transporter"/>
</dbReference>
<evidence type="ECO:0000259" key="6">
    <source>
        <dbReference type="PROSITE" id="PS50850"/>
    </source>
</evidence>
<evidence type="ECO:0000313" key="7">
    <source>
        <dbReference type="EMBL" id="GGP77852.1"/>
    </source>
</evidence>
<keyword evidence="2 5" id="KW-0812">Transmembrane</keyword>
<dbReference type="InterPro" id="IPR020846">
    <property type="entry name" value="MFS_dom"/>
</dbReference>
<feature type="transmembrane region" description="Helical" evidence="5">
    <location>
        <begin position="12"/>
        <end position="31"/>
    </location>
</feature>
<keyword evidence="4 5" id="KW-0472">Membrane</keyword>
<keyword evidence="3 5" id="KW-1133">Transmembrane helix</keyword>
<feature type="transmembrane region" description="Helical" evidence="5">
    <location>
        <begin position="205"/>
        <end position="224"/>
    </location>
</feature>
<reference evidence="7" key="1">
    <citation type="journal article" date="2014" name="Int. J. Syst. Evol. Microbiol.">
        <title>Complete genome sequence of Corynebacterium casei LMG S-19264T (=DSM 44701T), isolated from a smear-ripened cheese.</title>
        <authorList>
            <consortium name="US DOE Joint Genome Institute (JGI-PGF)"/>
            <person name="Walter F."/>
            <person name="Albersmeier A."/>
            <person name="Kalinowski J."/>
            <person name="Ruckert C."/>
        </authorList>
    </citation>
    <scope>NUCLEOTIDE SEQUENCE</scope>
    <source>
        <strain evidence="7">JCM 3313</strain>
    </source>
</reference>
<feature type="transmembrane region" description="Helical" evidence="5">
    <location>
        <begin position="334"/>
        <end position="356"/>
    </location>
</feature>
<dbReference type="PANTHER" id="PTHR23514:SF13">
    <property type="entry name" value="INNER MEMBRANE PROTEIN YBJJ"/>
    <property type="match status" value="1"/>
</dbReference>
<keyword evidence="8" id="KW-1185">Reference proteome</keyword>
<evidence type="ECO:0000256" key="2">
    <source>
        <dbReference type="ARBA" id="ARBA00022692"/>
    </source>
</evidence>
<dbReference type="CDD" id="cd17393">
    <property type="entry name" value="MFS_MosC_like"/>
    <property type="match status" value="1"/>
</dbReference>
<evidence type="ECO:0000256" key="3">
    <source>
        <dbReference type="ARBA" id="ARBA00022989"/>
    </source>
</evidence>
<accession>A0A918ASH8</accession>
<feature type="transmembrane region" description="Helical" evidence="5">
    <location>
        <begin position="273"/>
        <end position="294"/>
    </location>
</feature>
<gene>
    <name evidence="7" type="ORF">GCM10010185_59660</name>
</gene>
<dbReference type="InterPro" id="IPR011701">
    <property type="entry name" value="MFS"/>
</dbReference>
<dbReference type="GO" id="GO:0005886">
    <property type="term" value="C:plasma membrane"/>
    <property type="evidence" value="ECO:0007669"/>
    <property type="project" value="UniProtKB-SubCell"/>
</dbReference>
<dbReference type="Gene3D" id="1.20.1250.20">
    <property type="entry name" value="MFS general substrate transporter like domains"/>
    <property type="match status" value="2"/>
</dbReference>
<dbReference type="EMBL" id="BMRG01000017">
    <property type="protein sequence ID" value="GGP77852.1"/>
    <property type="molecule type" value="Genomic_DNA"/>
</dbReference>
<feature type="transmembrane region" description="Helical" evidence="5">
    <location>
        <begin position="75"/>
        <end position="93"/>
    </location>
</feature>
<feature type="domain" description="Major facilitator superfamily (MFS) profile" evidence="6">
    <location>
        <begin position="9"/>
        <end position="384"/>
    </location>
</feature>
<dbReference type="Pfam" id="PF07690">
    <property type="entry name" value="MFS_1"/>
    <property type="match status" value="1"/>
</dbReference>
<feature type="transmembrane region" description="Helical" evidence="5">
    <location>
        <begin position="138"/>
        <end position="157"/>
    </location>
</feature>
<comment type="subcellular location">
    <subcellularLocation>
        <location evidence="1">Cell membrane</location>
        <topology evidence="1">Multi-pass membrane protein</topology>
    </subcellularLocation>
</comment>
<sequence length="392" mass="39649">MSTALPRAARVATWTFFTLNGFAIGLWVVHIPDVERATGISHSTLGLLLLVLGGAAFVGMQVVGPLVDRLGQRRLLPAAGVLLGLAMFGPGLADSWWALGLALVVLGFANGMLDVAMNSHAVVVERAYPRPIMASFHAMWSIGGAAAAAVGAVALGAGVPTAVSLSCAGVLCAVVSLITARFLIDGAQSPAAARAESGPRSTPTRLVWLLGGLAFALMLAEGVANDWAALHFKDVLGTSDSTAAFAYGAFAVAMTAGRFATDRVAALLGPVAIVRYGAALAAVGLLLVSFTAWVPLALVGWALFGLGLAGGVPQLFTAAGNLDTRASGALMARVVGLGYVGLLAGPALIGGLAHWMPLNTAFLVPVVLCVLAAVFGSVIAPREPAVADRSAG</sequence>
<reference evidence="7" key="2">
    <citation type="submission" date="2020-09" db="EMBL/GenBank/DDBJ databases">
        <authorList>
            <person name="Sun Q."/>
            <person name="Ohkuma M."/>
        </authorList>
    </citation>
    <scope>NUCLEOTIDE SEQUENCE</scope>
    <source>
        <strain evidence="7">JCM 3313</strain>
    </source>
</reference>
<name>A0A918ASH8_9PSEU</name>
<dbReference type="PANTHER" id="PTHR23514">
    <property type="entry name" value="BYPASS OF STOP CODON PROTEIN 6"/>
    <property type="match status" value="1"/>
</dbReference>
<evidence type="ECO:0000313" key="8">
    <source>
        <dbReference type="Proteomes" id="UP000639606"/>
    </source>
</evidence>
<feature type="transmembrane region" description="Helical" evidence="5">
    <location>
        <begin position="300"/>
        <end position="322"/>
    </location>
</feature>
<feature type="transmembrane region" description="Helical" evidence="5">
    <location>
        <begin position="362"/>
        <end position="380"/>
    </location>
</feature>
<dbReference type="RefSeq" id="WP_189226642.1">
    <property type="nucleotide sequence ID" value="NZ_BMRG01000017.1"/>
</dbReference>
<dbReference type="InterPro" id="IPR036259">
    <property type="entry name" value="MFS_trans_sf"/>
</dbReference>
<dbReference type="Proteomes" id="UP000639606">
    <property type="component" value="Unassembled WGS sequence"/>
</dbReference>
<feature type="transmembrane region" description="Helical" evidence="5">
    <location>
        <begin position="43"/>
        <end position="63"/>
    </location>
</feature>
<protein>
    <submittedName>
        <fullName evidence="7">MFS transporter</fullName>
    </submittedName>
</protein>